<name>A0ABW0PPJ4_9BURK</name>
<reference evidence="2" key="1">
    <citation type="journal article" date="2019" name="Int. J. Syst. Evol. Microbiol.">
        <title>The Global Catalogue of Microorganisms (GCM) 10K type strain sequencing project: providing services to taxonomists for standard genome sequencing and annotation.</title>
        <authorList>
            <consortium name="The Broad Institute Genomics Platform"/>
            <consortium name="The Broad Institute Genome Sequencing Center for Infectious Disease"/>
            <person name="Wu L."/>
            <person name="Ma J."/>
        </authorList>
    </citation>
    <scope>NUCLEOTIDE SEQUENCE [LARGE SCALE GENOMIC DNA]</scope>
    <source>
        <strain evidence="2">CCUG 38813</strain>
    </source>
</reference>
<dbReference type="Proteomes" id="UP001596031">
    <property type="component" value="Unassembled WGS sequence"/>
</dbReference>
<dbReference type="RefSeq" id="WP_379727075.1">
    <property type="nucleotide sequence ID" value="NZ_JBHSMS010000080.1"/>
</dbReference>
<dbReference type="InterPro" id="IPR037473">
    <property type="entry name" value="Lcp-like"/>
</dbReference>
<dbReference type="PANTHER" id="PTHR37539">
    <property type="entry name" value="SECRETED PROTEIN-RELATED"/>
    <property type="match status" value="1"/>
</dbReference>
<proteinExistence type="predicted"/>
<organism evidence="1 2">
    <name type="scientific">Massilia jejuensis</name>
    <dbReference type="NCBI Taxonomy" id="648894"/>
    <lineage>
        <taxon>Bacteria</taxon>
        <taxon>Pseudomonadati</taxon>
        <taxon>Pseudomonadota</taxon>
        <taxon>Betaproteobacteria</taxon>
        <taxon>Burkholderiales</taxon>
        <taxon>Oxalobacteraceae</taxon>
        <taxon>Telluria group</taxon>
        <taxon>Massilia</taxon>
    </lineage>
</organism>
<keyword evidence="2" id="KW-1185">Reference proteome</keyword>
<dbReference type="EMBL" id="JBHSMS010000080">
    <property type="protein sequence ID" value="MFC5513938.1"/>
    <property type="molecule type" value="Genomic_DNA"/>
</dbReference>
<sequence>MHPIHPTHPSAPPADPRLRADPLADDIVHRILCGPDTGTPSLSRWDAIAVVERALAAWDSNGALDGWRADAGTPAPIAAALEDYIKQARRLPAWLDAGKVARAEAVFACLGTVSFTLLACAAVPEADMAAGAVEPHPDDRVRAAAALMLAAMLPGGLLDPAGSGVAQVLALRLRNALVRHLVVRGHPGEALTYGAAIPALLPEGADPHRTLFARGWDVRVDGLPRNQEALAYTLLGFHYVMLRSLRRLGLGLRRQDEDAWLHAWNVAGHLLGIEEDLLAPRMREAATLFERLQRHARAVADARYAVPGRKGGAPAWGKAPDPRPALAAGLVRALREGIRRRALQALPLLLARRLCARATARALGLDAQAPLLARALFSLGLGAARAADSATGLFDPGVSILRLAARILGYRIALRFLTDPALPESLLRQVDAALGAWETNPAAPGWVNAIEARLRPRRPRIGPGQAAAC</sequence>
<dbReference type="PANTHER" id="PTHR37539:SF1">
    <property type="entry name" value="ER-BOUND OXYGENASE MPAB_MPAB'_RUBBER OXYGENASE CATALYTIC DOMAIN-CONTAINING PROTEIN"/>
    <property type="match status" value="1"/>
</dbReference>
<comment type="caution">
    <text evidence="1">The sequence shown here is derived from an EMBL/GenBank/DDBJ whole genome shotgun (WGS) entry which is preliminary data.</text>
</comment>
<evidence type="ECO:0000313" key="2">
    <source>
        <dbReference type="Proteomes" id="UP001596031"/>
    </source>
</evidence>
<protein>
    <submittedName>
        <fullName evidence="1">DUF2236 domain-containing protein</fullName>
    </submittedName>
</protein>
<evidence type="ECO:0000313" key="1">
    <source>
        <dbReference type="EMBL" id="MFC5513938.1"/>
    </source>
</evidence>
<accession>A0ABW0PPJ4</accession>
<gene>
    <name evidence="1" type="ORF">ACFPOU_22810</name>
</gene>